<feature type="region of interest" description="Disordered" evidence="1">
    <location>
        <begin position="158"/>
        <end position="287"/>
    </location>
</feature>
<name>A0A1X6N9X0_9APHY</name>
<feature type="compositionally biased region" description="Polar residues" evidence="1">
    <location>
        <begin position="526"/>
        <end position="545"/>
    </location>
</feature>
<feature type="compositionally biased region" description="Basic and acidic residues" evidence="1">
    <location>
        <begin position="108"/>
        <end position="130"/>
    </location>
</feature>
<dbReference type="AlphaFoldDB" id="A0A1X6N9X0"/>
<feature type="region of interest" description="Disordered" evidence="1">
    <location>
        <begin position="326"/>
        <end position="391"/>
    </location>
</feature>
<organism evidence="3 4">
    <name type="scientific">Postia placenta MAD-698-R-SB12</name>
    <dbReference type="NCBI Taxonomy" id="670580"/>
    <lineage>
        <taxon>Eukaryota</taxon>
        <taxon>Fungi</taxon>
        <taxon>Dikarya</taxon>
        <taxon>Basidiomycota</taxon>
        <taxon>Agaricomycotina</taxon>
        <taxon>Agaricomycetes</taxon>
        <taxon>Polyporales</taxon>
        <taxon>Adustoporiaceae</taxon>
        <taxon>Rhodonia</taxon>
    </lineage>
</organism>
<feature type="domain" description="DUF3835" evidence="2">
    <location>
        <begin position="295"/>
        <end position="363"/>
    </location>
</feature>
<accession>A0A1X6N9X0</accession>
<dbReference type="Pfam" id="PF12927">
    <property type="entry name" value="DUF3835"/>
    <property type="match status" value="1"/>
</dbReference>
<feature type="compositionally biased region" description="Acidic residues" evidence="1">
    <location>
        <begin position="277"/>
        <end position="287"/>
    </location>
</feature>
<dbReference type="OrthoDB" id="21413at2759"/>
<dbReference type="RefSeq" id="XP_024342243.1">
    <property type="nucleotide sequence ID" value="XM_024484522.1"/>
</dbReference>
<feature type="compositionally biased region" description="Low complexity" evidence="1">
    <location>
        <begin position="380"/>
        <end position="391"/>
    </location>
</feature>
<feature type="compositionally biased region" description="Polar residues" evidence="1">
    <location>
        <begin position="427"/>
        <end position="459"/>
    </location>
</feature>
<reference evidence="3 4" key="1">
    <citation type="submission" date="2017-04" db="EMBL/GenBank/DDBJ databases">
        <title>Genome Sequence of the Model Brown-Rot Fungus Postia placenta SB12.</title>
        <authorList>
            <consortium name="DOE Joint Genome Institute"/>
            <person name="Gaskell J."/>
            <person name="Kersten P."/>
            <person name="Larrondo L.F."/>
            <person name="Canessa P."/>
            <person name="Martinez D."/>
            <person name="Hibbett D."/>
            <person name="Schmoll M."/>
            <person name="Kubicek C.P."/>
            <person name="Martinez A.T."/>
            <person name="Yadav J."/>
            <person name="Master E."/>
            <person name="Magnuson J.K."/>
            <person name="James T."/>
            <person name="Yaver D."/>
            <person name="Berka R."/>
            <person name="Labutti K."/>
            <person name="Lipzen A."/>
            <person name="Aerts A."/>
            <person name="Barry K."/>
            <person name="Henrissat B."/>
            <person name="Blanchette R."/>
            <person name="Grigoriev I."/>
            <person name="Cullen D."/>
        </authorList>
    </citation>
    <scope>NUCLEOTIDE SEQUENCE [LARGE SCALE GENOMIC DNA]</scope>
    <source>
        <strain evidence="3 4">MAD-698-R-SB12</strain>
    </source>
</reference>
<feature type="compositionally biased region" description="Basic and acidic residues" evidence="1">
    <location>
        <begin position="158"/>
        <end position="182"/>
    </location>
</feature>
<evidence type="ECO:0000259" key="2">
    <source>
        <dbReference type="Pfam" id="PF12927"/>
    </source>
</evidence>
<dbReference type="EMBL" id="KZ110593">
    <property type="protein sequence ID" value="OSX65449.1"/>
    <property type="molecule type" value="Genomic_DNA"/>
</dbReference>
<feature type="region of interest" description="Disordered" evidence="1">
    <location>
        <begin position="421"/>
        <end position="619"/>
    </location>
</feature>
<keyword evidence="4" id="KW-1185">Reference proteome</keyword>
<feature type="compositionally biased region" description="Basic and acidic residues" evidence="1">
    <location>
        <begin position="232"/>
        <end position="254"/>
    </location>
</feature>
<proteinExistence type="predicted"/>
<feature type="non-terminal residue" evidence="3">
    <location>
        <position position="1"/>
    </location>
</feature>
<evidence type="ECO:0000313" key="4">
    <source>
        <dbReference type="Proteomes" id="UP000194127"/>
    </source>
</evidence>
<feature type="compositionally biased region" description="Basic and acidic residues" evidence="1">
    <location>
        <begin position="606"/>
        <end position="619"/>
    </location>
</feature>
<feature type="region of interest" description="Disordered" evidence="1">
    <location>
        <begin position="104"/>
        <end position="130"/>
    </location>
</feature>
<dbReference type="STRING" id="670580.A0A1X6N9X0"/>
<gene>
    <name evidence="3" type="ORF">POSPLADRAFT_1134858</name>
</gene>
<feature type="compositionally biased region" description="Polar residues" evidence="1">
    <location>
        <begin position="566"/>
        <end position="601"/>
    </location>
</feature>
<dbReference type="Proteomes" id="UP000194127">
    <property type="component" value="Unassembled WGS sequence"/>
</dbReference>
<feature type="compositionally biased region" description="Polar residues" evidence="1">
    <location>
        <begin position="472"/>
        <end position="501"/>
    </location>
</feature>
<dbReference type="GeneID" id="36329471"/>
<sequence>KMTPGQVKKISEKLGEILGDAADVGDQRRNEKGEVRLPTLQLVNEEGLPIVDIVEPVRETSTTYPPPADLFDDPDLLPPWALSDAEKARRRTERERILDMLEEEEDIERDREEAAERERHRAQLETRKEAAKAELDALRKAKELQKKMGKALLRNVIETKEREEKDAIARQREEEAERESKRNLKPKKSVTFVDPLMDDEAATPTTPKAEMGDVSLARLQRKGKSTLLSKTQMDKQPMKMQVVERHPIGLRDHLSALQPQDHDSDDESEPGSPVPADSDEGEVIYSDADDGEPVHWEEDEFDFARHQREVALAYYEKRATIGATAASAMRAHTHNEGENEWDQPATLASAPPKPASSRFKAARSTSTLASHSLGPAVLPSSQSSSLRSSLRMGKLEDDHLVGEESDDDEAEARAIVELLSKGEFTNIGPQSTAFPGHATSSIPTALPATESSETPVSQRKPSKASKFKLSLAQPQELSKPGQPSSALDTPVSTMERSSPKLTSPGPGTPIAVPTSSSRQPGRAPSASASLGLTGSPRTQPGQAQMPSMIVESPSFRPPGRAPPRVVTSSPLTKPSPMATDSPSYKSPPDSASTVVAQNAQRTGAGGREKKVSRFLAERM</sequence>
<evidence type="ECO:0000313" key="3">
    <source>
        <dbReference type="EMBL" id="OSX65449.1"/>
    </source>
</evidence>
<protein>
    <recommendedName>
        <fullName evidence="2">DUF3835 domain-containing protein</fullName>
    </recommendedName>
</protein>
<evidence type="ECO:0000256" key="1">
    <source>
        <dbReference type="SAM" id="MobiDB-lite"/>
    </source>
</evidence>
<dbReference type="InterPro" id="IPR024325">
    <property type="entry name" value="DUF3835"/>
</dbReference>